<evidence type="ECO:0000313" key="7">
    <source>
        <dbReference type="EMBL" id="TWU12626.1"/>
    </source>
</evidence>
<dbReference type="AlphaFoldDB" id="A0A5C6BMV5"/>
<dbReference type="GO" id="GO:0016787">
    <property type="term" value="F:hydrolase activity"/>
    <property type="evidence" value="ECO:0007669"/>
    <property type="project" value="UniProtKB-KW"/>
</dbReference>
<dbReference type="Gene3D" id="3.20.20.370">
    <property type="entry name" value="Glycoside hydrolase/deacetylase"/>
    <property type="match status" value="1"/>
</dbReference>
<evidence type="ECO:0000256" key="1">
    <source>
        <dbReference type="ARBA" id="ARBA00001946"/>
    </source>
</evidence>
<proteinExistence type="predicted"/>
<dbReference type="InterPro" id="IPR006879">
    <property type="entry name" value="YdjC-like"/>
</dbReference>
<name>A0A5C6BMV5_9PLAN</name>
<evidence type="ECO:0000313" key="8">
    <source>
        <dbReference type="Proteomes" id="UP000320735"/>
    </source>
</evidence>
<evidence type="ECO:0000256" key="2">
    <source>
        <dbReference type="ARBA" id="ARBA00022723"/>
    </source>
</evidence>
<keyword evidence="5" id="KW-0119">Carbohydrate metabolism</keyword>
<keyword evidence="2" id="KW-0479">Metal-binding</keyword>
<dbReference type="Pfam" id="PF04794">
    <property type="entry name" value="YdjC"/>
    <property type="match status" value="1"/>
</dbReference>
<dbReference type="GO" id="GO:0005975">
    <property type="term" value="P:carbohydrate metabolic process"/>
    <property type="evidence" value="ECO:0007669"/>
    <property type="project" value="InterPro"/>
</dbReference>
<dbReference type="EMBL" id="SJPP01000001">
    <property type="protein sequence ID" value="TWU12626.1"/>
    <property type="molecule type" value="Genomic_DNA"/>
</dbReference>
<comment type="cofactor">
    <cofactor evidence="1">
        <name>Mg(2+)</name>
        <dbReference type="ChEBI" id="CHEBI:18420"/>
    </cofactor>
</comment>
<gene>
    <name evidence="7" type="ORF">CA54_14500</name>
</gene>
<dbReference type="RefSeq" id="WP_197532255.1">
    <property type="nucleotide sequence ID" value="NZ_SJPP01000001.1"/>
</dbReference>
<dbReference type="PANTHER" id="PTHR31609:SF1">
    <property type="entry name" value="CARBOHYDRATE DEACETYLASE"/>
    <property type="match status" value="1"/>
</dbReference>
<dbReference type="GO" id="GO:0019213">
    <property type="term" value="F:deacetylase activity"/>
    <property type="evidence" value="ECO:0007669"/>
    <property type="project" value="TreeGrafter"/>
</dbReference>
<evidence type="ECO:0000256" key="6">
    <source>
        <dbReference type="SAM" id="MobiDB-lite"/>
    </source>
</evidence>
<dbReference type="Proteomes" id="UP000320735">
    <property type="component" value="Unassembled WGS sequence"/>
</dbReference>
<dbReference type="SUPFAM" id="SSF88713">
    <property type="entry name" value="Glycoside hydrolase/deacetylase"/>
    <property type="match status" value="1"/>
</dbReference>
<keyword evidence="8" id="KW-1185">Reference proteome</keyword>
<keyword evidence="4" id="KW-0460">Magnesium</keyword>
<keyword evidence="3" id="KW-0378">Hydrolase</keyword>
<dbReference type="PANTHER" id="PTHR31609">
    <property type="entry name" value="YDJC DEACETYLASE FAMILY MEMBER"/>
    <property type="match status" value="1"/>
</dbReference>
<sequence>MKQLIINADDLGICESANHAIQRSFTDGVLTSASLMAIGPAFDHAVATVVNPFPDLGIGLHVCLTSGRCLTPPNKIGQLADENGRLRVGFAGLCRLAMTNDGRIQIERELDAQFQHIVDAGLVIDHVNSHRHVHMIPGIFSILARLATKYGCPAIRVSDERIRRRANLFSPSRMITTLSNAPKQMILGMFATRARKHGHSLLTCDRTFGILGSGKMNLAAMSAVVTATTVGTYEVITHPGELVNALNDELSQGDRRFWNSSFRNQELQALLDPRFKAWMEINHVQPARYADIACLASNRKVCPLSEQQGSDENAPQVDCGASAKTGNHKHN</sequence>
<dbReference type="InterPro" id="IPR011330">
    <property type="entry name" value="Glyco_hydro/deAcase_b/a-brl"/>
</dbReference>
<protein>
    <recommendedName>
        <fullName evidence="9">YdjC-like protein</fullName>
    </recommendedName>
</protein>
<feature type="region of interest" description="Disordered" evidence="6">
    <location>
        <begin position="305"/>
        <end position="331"/>
    </location>
</feature>
<evidence type="ECO:0000256" key="5">
    <source>
        <dbReference type="ARBA" id="ARBA00023277"/>
    </source>
</evidence>
<evidence type="ECO:0008006" key="9">
    <source>
        <dbReference type="Google" id="ProtNLM"/>
    </source>
</evidence>
<reference evidence="7 8" key="1">
    <citation type="submission" date="2019-02" db="EMBL/GenBank/DDBJ databases">
        <title>Deep-cultivation of Planctomycetes and their phenomic and genomic characterization uncovers novel biology.</title>
        <authorList>
            <person name="Wiegand S."/>
            <person name="Jogler M."/>
            <person name="Boedeker C."/>
            <person name="Pinto D."/>
            <person name="Vollmers J."/>
            <person name="Rivas-Marin E."/>
            <person name="Kohn T."/>
            <person name="Peeters S.H."/>
            <person name="Heuer A."/>
            <person name="Rast P."/>
            <person name="Oberbeckmann S."/>
            <person name="Bunk B."/>
            <person name="Jeske O."/>
            <person name="Meyerdierks A."/>
            <person name="Storesund J.E."/>
            <person name="Kallscheuer N."/>
            <person name="Luecker S."/>
            <person name="Lage O.M."/>
            <person name="Pohl T."/>
            <person name="Merkel B.J."/>
            <person name="Hornburger P."/>
            <person name="Mueller R.-W."/>
            <person name="Bruemmer F."/>
            <person name="Labrenz M."/>
            <person name="Spormann A.M."/>
            <person name="Op Den Camp H."/>
            <person name="Overmann J."/>
            <person name="Amann R."/>
            <person name="Jetten M.S.M."/>
            <person name="Mascher T."/>
            <person name="Medema M.H."/>
            <person name="Devos D.P."/>
            <person name="Kaster A.-K."/>
            <person name="Ovreas L."/>
            <person name="Rohde M."/>
            <person name="Galperin M.Y."/>
            <person name="Jogler C."/>
        </authorList>
    </citation>
    <scope>NUCLEOTIDE SEQUENCE [LARGE SCALE GENOMIC DNA]</scope>
    <source>
        <strain evidence="7 8">CA54</strain>
    </source>
</reference>
<dbReference type="GO" id="GO:0046872">
    <property type="term" value="F:metal ion binding"/>
    <property type="evidence" value="ECO:0007669"/>
    <property type="project" value="UniProtKB-KW"/>
</dbReference>
<evidence type="ECO:0000256" key="3">
    <source>
        <dbReference type="ARBA" id="ARBA00022801"/>
    </source>
</evidence>
<accession>A0A5C6BMV5</accession>
<organism evidence="7 8">
    <name type="scientific">Symmachiella macrocystis</name>
    <dbReference type="NCBI Taxonomy" id="2527985"/>
    <lineage>
        <taxon>Bacteria</taxon>
        <taxon>Pseudomonadati</taxon>
        <taxon>Planctomycetota</taxon>
        <taxon>Planctomycetia</taxon>
        <taxon>Planctomycetales</taxon>
        <taxon>Planctomycetaceae</taxon>
        <taxon>Symmachiella</taxon>
    </lineage>
</organism>
<comment type="caution">
    <text evidence="7">The sequence shown here is derived from an EMBL/GenBank/DDBJ whole genome shotgun (WGS) entry which is preliminary data.</text>
</comment>
<evidence type="ECO:0000256" key="4">
    <source>
        <dbReference type="ARBA" id="ARBA00022842"/>
    </source>
</evidence>